<comment type="caution">
    <text evidence="2">The sequence shown here is derived from an EMBL/GenBank/DDBJ whole genome shotgun (WGS) entry which is preliminary data.</text>
</comment>
<proteinExistence type="predicted"/>
<sequence>VMRQVLKIKKMDREERQEQESLLDIYCHALGIQLNLPLNEAA</sequence>
<feature type="non-terminal residue" evidence="2">
    <location>
        <position position="1"/>
    </location>
</feature>
<accession>X1C245</accession>
<evidence type="ECO:0000259" key="1">
    <source>
        <dbReference type="Pfam" id="PF10073"/>
    </source>
</evidence>
<protein>
    <recommendedName>
        <fullName evidence="1">GapR-like DNA-binding domain-containing protein</fullName>
    </recommendedName>
</protein>
<dbReference type="GO" id="GO:0003677">
    <property type="term" value="F:DNA binding"/>
    <property type="evidence" value="ECO:0007669"/>
    <property type="project" value="InterPro"/>
</dbReference>
<gene>
    <name evidence="2" type="ORF">S01H4_47701</name>
</gene>
<organism evidence="2">
    <name type="scientific">marine sediment metagenome</name>
    <dbReference type="NCBI Taxonomy" id="412755"/>
    <lineage>
        <taxon>unclassified sequences</taxon>
        <taxon>metagenomes</taxon>
        <taxon>ecological metagenomes</taxon>
    </lineage>
</organism>
<dbReference type="EMBL" id="BART01026810">
    <property type="protein sequence ID" value="GAH01372.1"/>
    <property type="molecule type" value="Genomic_DNA"/>
</dbReference>
<name>X1C245_9ZZZZ</name>
<reference evidence="2" key="1">
    <citation type="journal article" date="2014" name="Front. Microbiol.">
        <title>High frequency of phylogenetically diverse reductive dehalogenase-homologous genes in deep subseafloor sedimentary metagenomes.</title>
        <authorList>
            <person name="Kawai M."/>
            <person name="Futagami T."/>
            <person name="Toyoda A."/>
            <person name="Takaki Y."/>
            <person name="Nishi S."/>
            <person name="Hori S."/>
            <person name="Arai W."/>
            <person name="Tsubouchi T."/>
            <person name="Morono Y."/>
            <person name="Uchiyama I."/>
            <person name="Ito T."/>
            <person name="Fujiyama A."/>
            <person name="Inagaki F."/>
            <person name="Takami H."/>
        </authorList>
    </citation>
    <scope>NUCLEOTIDE SEQUENCE</scope>
    <source>
        <strain evidence="2">Expedition CK06-06</strain>
    </source>
</reference>
<dbReference type="InterPro" id="IPR046367">
    <property type="entry name" value="GapR-like_DNA-bd"/>
</dbReference>
<evidence type="ECO:0000313" key="2">
    <source>
        <dbReference type="EMBL" id="GAH01372.1"/>
    </source>
</evidence>
<dbReference type="AlphaFoldDB" id="X1C245"/>
<dbReference type="Pfam" id="PF10073">
    <property type="entry name" value="GapR_DNA-bd"/>
    <property type="match status" value="1"/>
</dbReference>
<feature type="domain" description="GapR-like DNA-binding" evidence="1">
    <location>
        <begin position="1"/>
        <end position="31"/>
    </location>
</feature>